<dbReference type="EMBL" id="LAXD01000001">
    <property type="protein sequence ID" value="KWX00769.1"/>
    <property type="molecule type" value="Genomic_DNA"/>
</dbReference>
<feature type="region of interest" description="Disordered" evidence="1">
    <location>
        <begin position="73"/>
        <end position="111"/>
    </location>
</feature>
<dbReference type="PROSITE" id="PS50943">
    <property type="entry name" value="HTH_CROC1"/>
    <property type="match status" value="1"/>
</dbReference>
<gene>
    <name evidence="3" type="ORF">LI90_1792</name>
</gene>
<evidence type="ECO:0000313" key="4">
    <source>
        <dbReference type="Proteomes" id="UP000070188"/>
    </source>
</evidence>
<feature type="domain" description="HTH cro/C1-type" evidence="2">
    <location>
        <begin position="7"/>
        <end position="25"/>
    </location>
</feature>
<name>A0A132MSI3_9ACTN</name>
<dbReference type="SMART" id="SM00530">
    <property type="entry name" value="HTH_XRE"/>
    <property type="match status" value="1"/>
</dbReference>
<dbReference type="CDD" id="cd00093">
    <property type="entry name" value="HTH_XRE"/>
    <property type="match status" value="1"/>
</dbReference>
<dbReference type="AlphaFoldDB" id="A0A132MSI3"/>
<organism evidence="3 4">
    <name type="scientific">Carbonactinospora thermoautotrophica</name>
    <dbReference type="NCBI Taxonomy" id="1469144"/>
    <lineage>
        <taxon>Bacteria</taxon>
        <taxon>Bacillati</taxon>
        <taxon>Actinomycetota</taxon>
        <taxon>Actinomycetes</taxon>
        <taxon>Kitasatosporales</taxon>
        <taxon>Carbonactinosporaceae</taxon>
        <taxon>Carbonactinospora</taxon>
    </lineage>
</organism>
<dbReference type="Gene3D" id="1.10.260.40">
    <property type="entry name" value="lambda repressor-like DNA-binding domains"/>
    <property type="match status" value="1"/>
</dbReference>
<dbReference type="InterPro" id="IPR010982">
    <property type="entry name" value="Lambda_DNA-bd_dom_sf"/>
</dbReference>
<keyword evidence="4" id="KW-1185">Reference proteome</keyword>
<dbReference type="STRING" id="1469144.LI90_1792"/>
<dbReference type="Proteomes" id="UP000070188">
    <property type="component" value="Unassembled WGS sequence"/>
</dbReference>
<dbReference type="RefSeq" id="WP_158009721.1">
    <property type="nucleotide sequence ID" value="NZ_JYIJ01000012.1"/>
</dbReference>
<feature type="compositionally biased region" description="Low complexity" evidence="1">
    <location>
        <begin position="86"/>
        <end position="97"/>
    </location>
</feature>
<evidence type="ECO:0000256" key="1">
    <source>
        <dbReference type="SAM" id="MobiDB-lite"/>
    </source>
</evidence>
<reference evidence="4" key="1">
    <citation type="submission" date="2015-04" db="EMBL/GenBank/DDBJ databases">
        <title>Physiological reanalysis, assessment of diazotrophy, and genome sequences of multiple isolates of Streptomyces thermoautotrophicus.</title>
        <authorList>
            <person name="MacKellar D.C."/>
            <person name="Lieber L."/>
            <person name="Norman J."/>
            <person name="Bolger A."/>
            <person name="Tobin C."/>
            <person name="Murray J.W."/>
            <person name="Chang R."/>
            <person name="Ford T."/>
            <person name="Nguyen P.Q."/>
            <person name="Woodward J."/>
            <person name="Permingeat H."/>
            <person name="Joshi N.S."/>
            <person name="Silver P.A."/>
            <person name="Usadel B."/>
            <person name="Rutherford A.W."/>
            <person name="Friesen M."/>
            <person name="Prell J."/>
        </authorList>
    </citation>
    <scope>NUCLEOTIDE SEQUENCE [LARGE SCALE GENOMIC DNA]</scope>
    <source>
        <strain evidence="4">H1</strain>
    </source>
</reference>
<dbReference type="SUPFAM" id="SSF47413">
    <property type="entry name" value="lambda repressor-like DNA-binding domains"/>
    <property type="match status" value="1"/>
</dbReference>
<evidence type="ECO:0000313" key="3">
    <source>
        <dbReference type="EMBL" id="KWX00769.1"/>
    </source>
</evidence>
<dbReference type="PATRIC" id="fig|1469144.10.peg.1944"/>
<proteinExistence type="predicted"/>
<accession>A0A132MSI3</accession>
<sequence length="447" mass="48724">MTRASALRRWRQEHNLTQAKLAELLRQHGTAKGINLGCTDQLIGKWERGEIQWPTPEYRQALQQVTGLTAKELGFTPPAEEPPTPTETRPNPLAAHPAPLPTVAEEHDQEGPVERRTLLTGTAGLALAASFTQPPAGISPRSVGAADVRVIRSMLTSLSDSDHQFGGGHAREYATDYLRRVVVPRLHAHSEERVRRELFGVATQFALRVGWMHLDVGQAREARQYLGLAFTLAEEVGDPVLSAWVLAMRGLQEIWLNNVAHALAYTEGAVGMAHKAPPAARAFILGKNALAVSMTGARDDTLRLLGAVRDIYDTAGAVEEPAWTGIYGWGYVRDEEGHCYRNIGLGLQAVRAAEDALRLRGPDGYARIRAFSTGIRAIGYAQAGELEAACAAGHELVKWAGELASRRVNVRLAEVFTHLSPYQDDPRVKDLREAARPVLPSALPAAN</sequence>
<dbReference type="InterPro" id="IPR001387">
    <property type="entry name" value="Cro/C1-type_HTH"/>
</dbReference>
<dbReference type="GO" id="GO:0003677">
    <property type="term" value="F:DNA binding"/>
    <property type="evidence" value="ECO:0007669"/>
    <property type="project" value="InterPro"/>
</dbReference>
<evidence type="ECO:0000259" key="2">
    <source>
        <dbReference type="PROSITE" id="PS50943"/>
    </source>
</evidence>
<protein>
    <recommendedName>
        <fullName evidence="2">HTH cro/C1-type domain-containing protein</fullName>
    </recommendedName>
</protein>
<comment type="caution">
    <text evidence="3">The sequence shown here is derived from an EMBL/GenBank/DDBJ whole genome shotgun (WGS) entry which is preliminary data.</text>
</comment>